<evidence type="ECO:0000313" key="4">
    <source>
        <dbReference type="Proteomes" id="UP000674143"/>
    </source>
</evidence>
<feature type="transmembrane region" description="Helical" evidence="1">
    <location>
        <begin position="80"/>
        <end position="98"/>
    </location>
</feature>
<dbReference type="Gene3D" id="3.40.50.1820">
    <property type="entry name" value="alpha/beta hydrolase"/>
    <property type="match status" value="1"/>
</dbReference>
<keyword evidence="4" id="KW-1185">Reference proteome</keyword>
<feature type="transmembrane region" description="Helical" evidence="1">
    <location>
        <begin position="53"/>
        <end position="73"/>
    </location>
</feature>
<dbReference type="InterPro" id="IPR000073">
    <property type="entry name" value="AB_hydrolase_1"/>
</dbReference>
<dbReference type="EMBL" id="JAFHLR010000035">
    <property type="protein sequence ID" value="KAG5466319.1"/>
    <property type="molecule type" value="Genomic_DNA"/>
</dbReference>
<feature type="transmembrane region" description="Helical" evidence="1">
    <location>
        <begin position="118"/>
        <end position="139"/>
    </location>
</feature>
<dbReference type="RefSeq" id="XP_067059209.1">
    <property type="nucleotide sequence ID" value="XM_067203518.1"/>
</dbReference>
<dbReference type="InterPro" id="IPR029058">
    <property type="entry name" value="AB_hydrolase_fold"/>
</dbReference>
<protein>
    <recommendedName>
        <fullName evidence="2">AB hydrolase-1 domain-containing protein</fullName>
    </recommendedName>
</protein>
<dbReference type="AlphaFoldDB" id="A0A836G4U5"/>
<keyword evidence="1" id="KW-0472">Membrane</keyword>
<reference evidence="4" key="2">
    <citation type="journal article" date="2021" name="Sci. Data">
        <title>Chromosome-scale genome sequencing, assembly and annotation of six genomes from subfamily Leishmaniinae.</title>
        <authorList>
            <person name="Almutairi H."/>
            <person name="Urbaniak M.D."/>
            <person name="Bates M.D."/>
            <person name="Jariyapan N."/>
            <person name="Kwakye-Nuako G."/>
            <person name="Thomaz Soccol V."/>
            <person name="Al-Salem W.S."/>
            <person name="Dillon R.J."/>
            <person name="Bates P.A."/>
            <person name="Gatherer D."/>
        </authorList>
    </citation>
    <scope>NUCLEOTIDE SEQUENCE [LARGE SCALE GENOMIC DNA]</scope>
</reference>
<feature type="domain" description="AB hydrolase-1" evidence="2">
    <location>
        <begin position="194"/>
        <end position="320"/>
    </location>
</feature>
<dbReference type="SUPFAM" id="SSF53474">
    <property type="entry name" value="alpha/beta-Hydrolases"/>
    <property type="match status" value="1"/>
</dbReference>
<proteinExistence type="predicted"/>
<evidence type="ECO:0000259" key="2">
    <source>
        <dbReference type="Pfam" id="PF00561"/>
    </source>
</evidence>
<dbReference type="KEGG" id="loi:92357452"/>
<organism evidence="3 4">
    <name type="scientific">Leishmania orientalis</name>
    <dbReference type="NCBI Taxonomy" id="2249476"/>
    <lineage>
        <taxon>Eukaryota</taxon>
        <taxon>Discoba</taxon>
        <taxon>Euglenozoa</taxon>
        <taxon>Kinetoplastea</taxon>
        <taxon>Metakinetoplastina</taxon>
        <taxon>Trypanosomatida</taxon>
        <taxon>Trypanosomatidae</taxon>
        <taxon>Leishmaniinae</taxon>
        <taxon>Leishmania</taxon>
    </lineage>
</organism>
<dbReference type="PANTHER" id="PTHR12277">
    <property type="entry name" value="ALPHA/BETA HYDROLASE DOMAIN-CONTAINING PROTEIN"/>
    <property type="match status" value="1"/>
</dbReference>
<dbReference type="PANTHER" id="PTHR12277:SF81">
    <property type="entry name" value="PROTEIN ABHD13"/>
    <property type="match status" value="1"/>
</dbReference>
<dbReference type="Pfam" id="PF00561">
    <property type="entry name" value="Abhydrolase_1"/>
    <property type="match status" value="1"/>
</dbReference>
<evidence type="ECO:0000313" key="3">
    <source>
        <dbReference type="EMBL" id="KAG5466319.1"/>
    </source>
</evidence>
<dbReference type="SMR" id="A0A836G4U5"/>
<keyword evidence="1" id="KW-0812">Transmembrane</keyword>
<accession>A0A836G4U5</accession>
<sequence>MRGDMKMIFSSALVLIVAAINSSASRYLPGKLKLLAPSIGWFITNLFIARGPFVWYACSLAIQGLFAALLFMSLSFKSDLVTRVIILPFLATALASWVKEIVPPVGGWTTVAVTLVQLWSILGGLIIHACYPANILQILEQQDVRNRRVRAVARTLVRKKEKSVDVRMVPSLDGKSQLQTLVVKQAFETSRWIMYCGGNAEFLENSLNDIHVISDALKAHAILYNPRGIGYSTGYVSQLGEFVEDAAAVARAYIDEEKIDEKHLLFFGHSIGGGTAAQVVARCYPHASLVVDRTFSSMSDAAVAFSYLTPNVTRTVFPWFVGDLDTLAGWDKVKHNRKLVLYSKHDEVIKFDISSIARSQQFQKDGVDADKAIELSGAPPSFHNSLLCAFDNYEEVCARMSKLFPT</sequence>
<dbReference type="Proteomes" id="UP000674143">
    <property type="component" value="Unassembled WGS sequence"/>
</dbReference>
<comment type="caution">
    <text evidence="3">The sequence shown here is derived from an EMBL/GenBank/DDBJ whole genome shotgun (WGS) entry which is preliminary data.</text>
</comment>
<keyword evidence="1" id="KW-1133">Transmembrane helix</keyword>
<name>A0A836G4U5_9TRYP</name>
<evidence type="ECO:0000256" key="1">
    <source>
        <dbReference type="SAM" id="Phobius"/>
    </source>
</evidence>
<dbReference type="GeneID" id="92357452"/>
<gene>
    <name evidence="3" type="ORF">LSCM4_01466</name>
</gene>
<reference evidence="4" key="1">
    <citation type="journal article" date="2021" name="Microbiol. Resour. Announc.">
        <title>LGAAP: Leishmaniinae Genome Assembly and Annotation Pipeline.</title>
        <authorList>
            <person name="Almutairi H."/>
            <person name="Urbaniak M.D."/>
            <person name="Bates M.D."/>
            <person name="Jariyapan N."/>
            <person name="Kwakye-Nuako G."/>
            <person name="Thomaz-Soccol V."/>
            <person name="Al-Salem W.S."/>
            <person name="Dillon R.J."/>
            <person name="Bates P.A."/>
            <person name="Gatherer D."/>
        </authorList>
    </citation>
    <scope>NUCLEOTIDE SEQUENCE [LARGE SCALE GENOMIC DNA]</scope>
</reference>